<protein>
    <submittedName>
        <fullName evidence="1">Uncharacterized protein</fullName>
    </submittedName>
</protein>
<name>A0AA35LQH9_9HYPO</name>
<organism evidence="1 2">
    <name type="scientific">Clonostachys chloroleuca</name>
    <dbReference type="NCBI Taxonomy" id="1926264"/>
    <lineage>
        <taxon>Eukaryota</taxon>
        <taxon>Fungi</taxon>
        <taxon>Dikarya</taxon>
        <taxon>Ascomycota</taxon>
        <taxon>Pezizomycotina</taxon>
        <taxon>Sordariomycetes</taxon>
        <taxon>Hypocreomycetidae</taxon>
        <taxon>Hypocreales</taxon>
        <taxon>Bionectriaceae</taxon>
        <taxon>Clonostachys</taxon>
    </lineage>
</organism>
<keyword evidence="2" id="KW-1185">Reference proteome</keyword>
<dbReference type="EMBL" id="CABFNP030000460">
    <property type="protein sequence ID" value="CAI6023354.1"/>
    <property type="molecule type" value="Genomic_DNA"/>
</dbReference>
<proteinExistence type="predicted"/>
<sequence length="65" mass="7320">MTTISLVLAFAGVEVWLGMMGLTYQDIRDAYGKKNLFFGNRMLPIEEPRSCPYISLVGVKEFLST</sequence>
<evidence type="ECO:0000313" key="1">
    <source>
        <dbReference type="EMBL" id="CAI6023354.1"/>
    </source>
</evidence>
<accession>A0AA35LQH9</accession>
<comment type="caution">
    <text evidence="1">The sequence shown here is derived from an EMBL/GenBank/DDBJ whole genome shotgun (WGS) entry which is preliminary data.</text>
</comment>
<dbReference type="Proteomes" id="UP001160390">
    <property type="component" value="Unassembled WGS sequence"/>
</dbReference>
<reference evidence="1" key="1">
    <citation type="submission" date="2023-01" db="EMBL/GenBank/DDBJ databases">
        <authorList>
            <person name="Piombo E."/>
        </authorList>
    </citation>
    <scope>NUCLEOTIDE SEQUENCE</scope>
</reference>
<dbReference type="AlphaFoldDB" id="A0AA35LQH9"/>
<evidence type="ECO:0000313" key="2">
    <source>
        <dbReference type="Proteomes" id="UP001160390"/>
    </source>
</evidence>
<gene>
    <name evidence="1" type="ORF">CCHLO57077_00019666</name>
</gene>